<dbReference type="PANTHER" id="PTHR40422">
    <property type="entry name" value="TRANSLATION MACHINERY-ASSOCIATED PROTEIN 17"/>
    <property type="match status" value="1"/>
</dbReference>
<organism evidence="2 3">
    <name type="scientific">Terfezia boudieri ATCC MYA-4762</name>
    <dbReference type="NCBI Taxonomy" id="1051890"/>
    <lineage>
        <taxon>Eukaryota</taxon>
        <taxon>Fungi</taxon>
        <taxon>Dikarya</taxon>
        <taxon>Ascomycota</taxon>
        <taxon>Pezizomycotina</taxon>
        <taxon>Pezizomycetes</taxon>
        <taxon>Pezizales</taxon>
        <taxon>Pezizaceae</taxon>
        <taxon>Terfezia</taxon>
    </lineage>
</organism>
<dbReference type="GO" id="GO:0030674">
    <property type="term" value="F:protein-macromolecule adaptor activity"/>
    <property type="evidence" value="ECO:0007669"/>
    <property type="project" value="TreeGrafter"/>
</dbReference>
<name>A0A3N4MG62_9PEZI</name>
<dbReference type="STRING" id="1051890.A0A3N4MG62"/>
<keyword evidence="3" id="KW-1185">Reference proteome</keyword>
<dbReference type="OrthoDB" id="548474at2759"/>
<dbReference type="EMBL" id="ML121530">
    <property type="protein sequence ID" value="RPB27875.1"/>
    <property type="molecule type" value="Genomic_DNA"/>
</dbReference>
<dbReference type="PANTHER" id="PTHR40422:SF1">
    <property type="entry name" value="TRANSLATION MACHINERY-ASSOCIATED PROTEIN 17"/>
    <property type="match status" value="1"/>
</dbReference>
<dbReference type="Proteomes" id="UP000267821">
    <property type="component" value="Unassembled WGS sequence"/>
</dbReference>
<dbReference type="InParanoid" id="A0A3N4MG62"/>
<feature type="region of interest" description="Disordered" evidence="1">
    <location>
        <begin position="148"/>
        <end position="185"/>
    </location>
</feature>
<evidence type="ECO:0000313" key="3">
    <source>
        <dbReference type="Proteomes" id="UP000267821"/>
    </source>
</evidence>
<proteinExistence type="predicted"/>
<dbReference type="AlphaFoldDB" id="A0A3N4MG62"/>
<evidence type="ECO:0000256" key="1">
    <source>
        <dbReference type="SAM" id="MobiDB-lite"/>
    </source>
</evidence>
<accession>A0A3N4MG62</accession>
<dbReference type="InterPro" id="IPR038966">
    <property type="entry name" value="TMA17"/>
</dbReference>
<gene>
    <name evidence="2" type="ORF">L211DRAFT_471165</name>
</gene>
<sequence length="185" mass="20019">MSATSLPITPEAFLAALENLSIPQLRLESHRLLNSIYHLRRSNITLLSDDFASDPDCQDAVRENEEVIRRQEEHVAMIQSEVERRGFRMEHWVVGEELGGEAVGGATNVVVNGVGDGEVVVGRAGESSIQGNLSVGGDTEEVREVAPTAVGVEEVTSVEPPSQPRELDPLNHPSPTGIEDDGVYL</sequence>
<evidence type="ECO:0000313" key="2">
    <source>
        <dbReference type="EMBL" id="RPB27875.1"/>
    </source>
</evidence>
<dbReference type="GO" id="GO:0070682">
    <property type="term" value="P:proteasome regulatory particle assembly"/>
    <property type="evidence" value="ECO:0007669"/>
    <property type="project" value="InterPro"/>
</dbReference>
<protein>
    <submittedName>
        <fullName evidence="2">Uncharacterized protein</fullName>
    </submittedName>
</protein>
<reference evidence="2 3" key="1">
    <citation type="journal article" date="2018" name="Nat. Ecol. Evol.">
        <title>Pezizomycetes genomes reveal the molecular basis of ectomycorrhizal truffle lifestyle.</title>
        <authorList>
            <person name="Murat C."/>
            <person name="Payen T."/>
            <person name="Noel B."/>
            <person name="Kuo A."/>
            <person name="Morin E."/>
            <person name="Chen J."/>
            <person name="Kohler A."/>
            <person name="Krizsan K."/>
            <person name="Balestrini R."/>
            <person name="Da Silva C."/>
            <person name="Montanini B."/>
            <person name="Hainaut M."/>
            <person name="Levati E."/>
            <person name="Barry K.W."/>
            <person name="Belfiori B."/>
            <person name="Cichocki N."/>
            <person name="Clum A."/>
            <person name="Dockter R.B."/>
            <person name="Fauchery L."/>
            <person name="Guy J."/>
            <person name="Iotti M."/>
            <person name="Le Tacon F."/>
            <person name="Lindquist E.A."/>
            <person name="Lipzen A."/>
            <person name="Malagnac F."/>
            <person name="Mello A."/>
            <person name="Molinier V."/>
            <person name="Miyauchi S."/>
            <person name="Poulain J."/>
            <person name="Riccioni C."/>
            <person name="Rubini A."/>
            <person name="Sitrit Y."/>
            <person name="Splivallo R."/>
            <person name="Traeger S."/>
            <person name="Wang M."/>
            <person name="Zifcakova L."/>
            <person name="Wipf D."/>
            <person name="Zambonelli A."/>
            <person name="Paolocci F."/>
            <person name="Nowrousian M."/>
            <person name="Ottonello S."/>
            <person name="Baldrian P."/>
            <person name="Spatafora J.W."/>
            <person name="Henrissat B."/>
            <person name="Nagy L.G."/>
            <person name="Aury J.M."/>
            <person name="Wincker P."/>
            <person name="Grigoriev I.V."/>
            <person name="Bonfante P."/>
            <person name="Martin F.M."/>
        </authorList>
    </citation>
    <scope>NUCLEOTIDE SEQUENCE [LARGE SCALE GENOMIC DNA]</scope>
    <source>
        <strain evidence="2 3">ATCC MYA-4762</strain>
    </source>
</reference>